<evidence type="ECO:0000313" key="4">
    <source>
        <dbReference type="Proteomes" id="UP000186868"/>
    </source>
</evidence>
<organism evidence="3 4">
    <name type="scientific">Hydrococcus rivularis NIES-593</name>
    <dbReference type="NCBI Taxonomy" id="1921803"/>
    <lineage>
        <taxon>Bacteria</taxon>
        <taxon>Bacillati</taxon>
        <taxon>Cyanobacteriota</taxon>
        <taxon>Cyanophyceae</taxon>
        <taxon>Pleurocapsales</taxon>
        <taxon>Hydrococcaceae</taxon>
        <taxon>Hydrococcus</taxon>
    </lineage>
</organism>
<evidence type="ECO:0000313" key="3">
    <source>
        <dbReference type="EMBL" id="OKH24886.1"/>
    </source>
</evidence>
<dbReference type="EMBL" id="MRCB01000005">
    <property type="protein sequence ID" value="OKH24886.1"/>
    <property type="molecule type" value="Genomic_DNA"/>
</dbReference>
<keyword evidence="1" id="KW-0175">Coiled coil</keyword>
<gene>
    <name evidence="3" type="ORF">NIES593_06635</name>
</gene>
<feature type="coiled-coil region" evidence="1">
    <location>
        <begin position="113"/>
        <end position="221"/>
    </location>
</feature>
<reference evidence="3 4" key="1">
    <citation type="submission" date="2016-11" db="EMBL/GenBank/DDBJ databases">
        <title>Draft Genome Sequences of Nine Cyanobacterial Strains from Diverse Habitats.</title>
        <authorList>
            <person name="Zhu T."/>
            <person name="Hou S."/>
            <person name="Lu X."/>
            <person name="Hess W.R."/>
        </authorList>
    </citation>
    <scope>NUCLEOTIDE SEQUENCE [LARGE SCALE GENOMIC DNA]</scope>
    <source>
        <strain evidence="3 4">NIES-593</strain>
    </source>
</reference>
<evidence type="ECO:0000256" key="1">
    <source>
        <dbReference type="SAM" id="Coils"/>
    </source>
</evidence>
<feature type="region of interest" description="Disordered" evidence="2">
    <location>
        <begin position="37"/>
        <end position="56"/>
    </location>
</feature>
<feature type="region of interest" description="Disordered" evidence="2">
    <location>
        <begin position="1"/>
        <end position="28"/>
    </location>
</feature>
<evidence type="ECO:0000256" key="2">
    <source>
        <dbReference type="SAM" id="MobiDB-lite"/>
    </source>
</evidence>
<comment type="caution">
    <text evidence="3">The sequence shown here is derived from an EMBL/GenBank/DDBJ whole genome shotgun (WGS) entry which is preliminary data.</text>
</comment>
<dbReference type="STRING" id="1921803.NIES593_06635"/>
<feature type="compositionally biased region" description="Low complexity" evidence="2">
    <location>
        <begin position="286"/>
        <end position="296"/>
    </location>
</feature>
<feature type="compositionally biased region" description="Polar residues" evidence="2">
    <location>
        <begin position="1"/>
        <end position="10"/>
    </location>
</feature>
<proteinExistence type="predicted"/>
<keyword evidence="4" id="KW-1185">Reference proteome</keyword>
<feature type="compositionally biased region" description="Polar residues" evidence="2">
    <location>
        <begin position="37"/>
        <end position="51"/>
    </location>
</feature>
<protein>
    <submittedName>
        <fullName evidence="3">Uncharacterized protein</fullName>
    </submittedName>
</protein>
<feature type="region of interest" description="Disordered" evidence="2">
    <location>
        <begin position="286"/>
        <end position="305"/>
    </location>
</feature>
<accession>A0A1U7HMS2</accession>
<dbReference type="AlphaFoldDB" id="A0A1U7HMS2"/>
<dbReference type="Proteomes" id="UP000186868">
    <property type="component" value="Unassembled WGS sequence"/>
</dbReference>
<sequence>MPPSQSNFSSADGDLPENRSVPIPDENLEEQFLSFTELANSTDDESLANSDTSERPQTLEEQLFSLLETIDSSEPPFSAIESNAVELEASLVDAGSNWYSERLEGDTDWFEIAHQLEEQNQELDKTILQLRQALNESQQQLQERSQSAEAALAQQAEQLQQAQDHIARLVARLDASQQQVERQQLKIATLSQQLEFAQQQIARLEREYAVLQEDCNDKDQKLLAMEKHIRELWSRLHRQQRYALEYKAALEQYLGASDARVILGESSNFSLTPPVTSKVTAIEPWSSQSDRFSSSSPKDANAIDSSLDKPLEEAFIMEIDASEVLEIAESDAEPLNLNPNSQITTPPRPNWPSPIISSNQKPPAQVSVDLPSFLRNRRSDE</sequence>
<feature type="region of interest" description="Disordered" evidence="2">
    <location>
        <begin position="330"/>
        <end position="381"/>
    </location>
</feature>
<name>A0A1U7HMS2_9CYAN</name>